<dbReference type="Proteomes" id="UP000010116">
    <property type="component" value="Unassembled WGS sequence"/>
</dbReference>
<dbReference type="EMBL" id="JH611187">
    <property type="protein sequence ID" value="EJP72778.1"/>
    <property type="molecule type" value="Genomic_DNA"/>
</dbReference>
<evidence type="ECO:0000313" key="1">
    <source>
        <dbReference type="EMBL" id="EJP72778.1"/>
    </source>
</evidence>
<reference evidence="1 2" key="1">
    <citation type="journal article" date="2012" name="ISME J.">
        <title>Genomic insights to SAR86, an abundant and uncultivated marine bacterial lineage.</title>
        <authorList>
            <person name="Dupont C.L."/>
            <person name="Rusch D.B."/>
            <person name="Yooseph S."/>
            <person name="Lombardo M.J."/>
            <person name="Richter R.A."/>
            <person name="Valas R."/>
            <person name="Novotny M."/>
            <person name="Yee-Greenbaum J."/>
            <person name="Selengut J.D."/>
            <person name="Haft D.H."/>
            <person name="Halpern A.L."/>
            <person name="Lasken R.S."/>
            <person name="Nealson K."/>
            <person name="Friedman R."/>
            <person name="Venter J.C."/>
        </authorList>
    </citation>
    <scope>NUCLEOTIDE SEQUENCE [LARGE SCALE GENOMIC DNA]</scope>
</reference>
<organism evidence="1 2">
    <name type="scientific">SAR86 cluster bacterium SAR86B</name>
    <dbReference type="NCBI Taxonomy" id="1123867"/>
    <lineage>
        <taxon>Bacteria</taxon>
        <taxon>Pseudomonadati</taxon>
        <taxon>Pseudomonadota</taxon>
        <taxon>Gammaproteobacteria</taxon>
        <taxon>SAR86 cluster</taxon>
    </lineage>
</organism>
<name>J5KCA8_9GAMM</name>
<sequence length="43" mass="4606">MEFGASSEDLGLTIFSHPTVSEALHEAALAVNNEAIHIGNKRK</sequence>
<dbReference type="HOGENOM" id="CLU_3239440_0_0_6"/>
<evidence type="ECO:0000313" key="2">
    <source>
        <dbReference type="Proteomes" id="UP000010116"/>
    </source>
</evidence>
<dbReference type="InterPro" id="IPR016156">
    <property type="entry name" value="FAD/NAD-linked_Rdtase_dimer_sf"/>
</dbReference>
<protein>
    <submittedName>
        <fullName evidence="1">Dihydrolipoyl dehydrogenase</fullName>
    </submittedName>
</protein>
<accession>J5KCA8</accession>
<proteinExistence type="predicted"/>
<dbReference type="SUPFAM" id="SSF55424">
    <property type="entry name" value="FAD/NAD-linked reductases, dimerisation (C-terminal) domain"/>
    <property type="match status" value="1"/>
</dbReference>
<gene>
    <name evidence="1" type="primary">lpdG</name>
    <name evidence="1" type="ORF">NT02SARS_1586</name>
</gene>
<dbReference type="Gene3D" id="3.30.390.30">
    <property type="match status" value="1"/>
</dbReference>
<dbReference type="AlphaFoldDB" id="J5KCA8"/>